<dbReference type="Proteomes" id="UP000001072">
    <property type="component" value="Unassembled WGS sequence"/>
</dbReference>
<dbReference type="InParanoid" id="F4R8U5"/>
<sequence length="315" mass="35543">MEGFISEDNLNGTELAEQSVRMTHQLGSQASFLIAADIETLERTLATQWKADESNNLDGSTAMLRRLKCKLLEMLPDLLWIKRSLIIENKVIEWMSATPTRAKWLIDGMDKKKGPWACTETSKRQTKISFFKPITWQAGINYLIQLLELAIALVQNKDCMEYHWAQRSWNHLDCLVIQALKVSALVDGEPCSYKASGLQEAMEMFQPQVLAEAIVLDFLKEVLNPRGVLVLDGKPAPEKTPGLCEPELKELLEVAAHQGQDMIPKLPAGNRLEKWGSVSESFTWQLLSVDDPNQVVFGFKNKRPPTSQWTPHVGE</sequence>
<proteinExistence type="predicted"/>
<organism evidence="2">
    <name type="scientific">Melampsora larici-populina (strain 98AG31 / pathotype 3-4-7)</name>
    <name type="common">Poplar leaf rust fungus</name>
    <dbReference type="NCBI Taxonomy" id="747676"/>
    <lineage>
        <taxon>Eukaryota</taxon>
        <taxon>Fungi</taxon>
        <taxon>Dikarya</taxon>
        <taxon>Basidiomycota</taxon>
        <taxon>Pucciniomycotina</taxon>
        <taxon>Pucciniomycetes</taxon>
        <taxon>Pucciniales</taxon>
        <taxon>Melampsoraceae</taxon>
        <taxon>Melampsora</taxon>
    </lineage>
</organism>
<gene>
    <name evidence="1" type="ORF">MELLADRAFT_102616</name>
</gene>
<reference evidence="2" key="1">
    <citation type="journal article" date="2011" name="Proc. Natl. Acad. Sci. U.S.A.">
        <title>Obligate biotrophy features unraveled by the genomic analysis of rust fungi.</title>
        <authorList>
            <person name="Duplessis S."/>
            <person name="Cuomo C.A."/>
            <person name="Lin Y.-C."/>
            <person name="Aerts A."/>
            <person name="Tisserant E."/>
            <person name="Veneault-Fourrey C."/>
            <person name="Joly D.L."/>
            <person name="Hacquard S."/>
            <person name="Amselem J."/>
            <person name="Cantarel B.L."/>
            <person name="Chiu R."/>
            <person name="Coutinho P.M."/>
            <person name="Feau N."/>
            <person name="Field M."/>
            <person name="Frey P."/>
            <person name="Gelhaye E."/>
            <person name="Goldberg J."/>
            <person name="Grabherr M.G."/>
            <person name="Kodira C.D."/>
            <person name="Kohler A."/>
            <person name="Kuees U."/>
            <person name="Lindquist E.A."/>
            <person name="Lucas S.M."/>
            <person name="Mago R."/>
            <person name="Mauceli E."/>
            <person name="Morin E."/>
            <person name="Murat C."/>
            <person name="Pangilinan J.L."/>
            <person name="Park R."/>
            <person name="Pearson M."/>
            <person name="Quesneville H."/>
            <person name="Rouhier N."/>
            <person name="Sakthikumar S."/>
            <person name="Salamov A.A."/>
            <person name="Schmutz J."/>
            <person name="Selles B."/>
            <person name="Shapiro H."/>
            <person name="Tanguay P."/>
            <person name="Tuskan G.A."/>
            <person name="Henrissat B."/>
            <person name="Van de Peer Y."/>
            <person name="Rouze P."/>
            <person name="Ellis J.G."/>
            <person name="Dodds P.N."/>
            <person name="Schein J.E."/>
            <person name="Zhong S."/>
            <person name="Hamelin R.C."/>
            <person name="Grigoriev I.V."/>
            <person name="Szabo L.J."/>
            <person name="Martin F."/>
        </authorList>
    </citation>
    <scope>NUCLEOTIDE SEQUENCE [LARGE SCALE GENOMIC DNA]</scope>
    <source>
        <strain evidence="2">98AG31 / pathotype 3-4-7</strain>
    </source>
</reference>
<keyword evidence="2" id="KW-1185">Reference proteome</keyword>
<dbReference type="EMBL" id="GL883093">
    <property type="protein sequence ID" value="EGG11267.1"/>
    <property type="molecule type" value="Genomic_DNA"/>
</dbReference>
<evidence type="ECO:0000313" key="1">
    <source>
        <dbReference type="EMBL" id="EGG11267.1"/>
    </source>
</evidence>
<dbReference type="RefSeq" id="XP_007405869.1">
    <property type="nucleotide sequence ID" value="XM_007405807.1"/>
</dbReference>
<accession>F4R8U5</accession>
<protein>
    <submittedName>
        <fullName evidence="1">Uncharacterized protein</fullName>
    </submittedName>
</protein>
<dbReference type="GeneID" id="18921728"/>
<dbReference type="KEGG" id="mlr:MELLADRAFT_102616"/>
<name>F4R8U5_MELLP</name>
<dbReference type="AlphaFoldDB" id="F4R8U5"/>
<dbReference type="HOGENOM" id="CLU_883012_0_0_1"/>
<dbReference type="VEuPathDB" id="FungiDB:MELLADRAFT_102616"/>
<evidence type="ECO:0000313" key="2">
    <source>
        <dbReference type="Proteomes" id="UP000001072"/>
    </source>
</evidence>